<organism evidence="2">
    <name type="scientific">marine sediment metagenome</name>
    <dbReference type="NCBI Taxonomy" id="412755"/>
    <lineage>
        <taxon>unclassified sequences</taxon>
        <taxon>metagenomes</taxon>
        <taxon>ecological metagenomes</taxon>
    </lineage>
</organism>
<reference evidence="2" key="1">
    <citation type="journal article" date="2015" name="Nature">
        <title>Complex archaea that bridge the gap between prokaryotes and eukaryotes.</title>
        <authorList>
            <person name="Spang A."/>
            <person name="Saw J.H."/>
            <person name="Jorgensen S.L."/>
            <person name="Zaremba-Niedzwiedzka K."/>
            <person name="Martijn J."/>
            <person name="Lind A.E."/>
            <person name="van Eijk R."/>
            <person name="Schleper C."/>
            <person name="Guy L."/>
            <person name="Ettema T.J."/>
        </authorList>
    </citation>
    <scope>NUCLEOTIDE SEQUENCE</scope>
</reference>
<evidence type="ECO:0000313" key="2">
    <source>
        <dbReference type="EMBL" id="KKK91323.1"/>
    </source>
</evidence>
<evidence type="ECO:0000256" key="1">
    <source>
        <dbReference type="SAM" id="Coils"/>
    </source>
</evidence>
<name>A0A0F8ZC21_9ZZZZ</name>
<sequence length="125" mass="14279">MTTLEEQINNQKKHVLEQKRQIMEAKAERILENAFRRNDMDTIQAGAPTAEATQKAFESITKTLTKCKEISKQLSVRSRELVRLLTGMEEPSKDSAEKLKKVDSVVLIHVLQDIEVELCQNLSEI</sequence>
<dbReference type="EMBL" id="LAZR01048708">
    <property type="protein sequence ID" value="KKK91323.1"/>
    <property type="molecule type" value="Genomic_DNA"/>
</dbReference>
<feature type="coiled-coil region" evidence="1">
    <location>
        <begin position="1"/>
        <end position="33"/>
    </location>
</feature>
<keyword evidence="1" id="KW-0175">Coiled coil</keyword>
<proteinExistence type="predicted"/>
<dbReference type="AlphaFoldDB" id="A0A0F8ZC21"/>
<gene>
    <name evidence="2" type="ORF">LCGC14_2714130</name>
</gene>
<feature type="non-terminal residue" evidence="2">
    <location>
        <position position="125"/>
    </location>
</feature>
<accession>A0A0F8ZC21</accession>
<comment type="caution">
    <text evidence="2">The sequence shown here is derived from an EMBL/GenBank/DDBJ whole genome shotgun (WGS) entry which is preliminary data.</text>
</comment>
<protein>
    <submittedName>
        <fullName evidence="2">Uncharacterized protein</fullName>
    </submittedName>
</protein>